<gene>
    <name evidence="1" type="ORF">FVW20_03005</name>
</gene>
<dbReference type="Proteomes" id="UP001194469">
    <property type="component" value="Unassembled WGS sequence"/>
</dbReference>
<proteinExistence type="predicted"/>
<sequence length="39" mass="4570">MCPKCRTTRIIVVPEEPMPRCETCRVEMIVKEVLTEGKY</sequence>
<name>A0ABS0J0V3_9BACT</name>
<accession>A0ABS0J0V3</accession>
<reference evidence="1 2" key="1">
    <citation type="submission" date="2019-08" db="EMBL/GenBank/DDBJ databases">
        <authorList>
            <person name="Luo N."/>
        </authorList>
    </citation>
    <scope>NUCLEOTIDE SEQUENCE [LARGE SCALE GENOMIC DNA]</scope>
    <source>
        <strain evidence="1 2">NCIMB 9442</strain>
    </source>
</reference>
<dbReference type="EMBL" id="VRYY01000065">
    <property type="protein sequence ID" value="MBG3876021.1"/>
    <property type="molecule type" value="Genomic_DNA"/>
</dbReference>
<protein>
    <submittedName>
        <fullName evidence="1">Uncharacterized protein</fullName>
    </submittedName>
</protein>
<keyword evidence="2" id="KW-1185">Reference proteome</keyword>
<organism evidence="1 2">
    <name type="scientific">Nitratidesulfovibrio oxamicus</name>
    <dbReference type="NCBI Taxonomy" id="32016"/>
    <lineage>
        <taxon>Bacteria</taxon>
        <taxon>Pseudomonadati</taxon>
        <taxon>Thermodesulfobacteriota</taxon>
        <taxon>Desulfovibrionia</taxon>
        <taxon>Desulfovibrionales</taxon>
        <taxon>Desulfovibrionaceae</taxon>
        <taxon>Nitratidesulfovibrio</taxon>
    </lineage>
</organism>
<comment type="caution">
    <text evidence="1">The sequence shown here is derived from an EMBL/GenBank/DDBJ whole genome shotgun (WGS) entry which is preliminary data.</text>
</comment>
<evidence type="ECO:0000313" key="2">
    <source>
        <dbReference type="Proteomes" id="UP001194469"/>
    </source>
</evidence>
<evidence type="ECO:0000313" key="1">
    <source>
        <dbReference type="EMBL" id="MBG3876021.1"/>
    </source>
</evidence>